<dbReference type="Gramene" id="PRQ39836">
    <property type="protein sequence ID" value="PRQ39836"/>
    <property type="gene ID" value="RchiOBHm_Chr4g0429591"/>
</dbReference>
<dbReference type="AlphaFoldDB" id="A0A2P6R0C0"/>
<reference evidence="1 2" key="1">
    <citation type="journal article" date="2018" name="Nat. Genet.">
        <title>The Rosa genome provides new insights in the design of modern roses.</title>
        <authorList>
            <person name="Bendahmane M."/>
        </authorList>
    </citation>
    <scope>NUCLEOTIDE SEQUENCE [LARGE SCALE GENOMIC DNA]</scope>
    <source>
        <strain evidence="2">cv. Old Blush</strain>
    </source>
</reference>
<dbReference type="EMBL" id="PDCK01000042">
    <property type="protein sequence ID" value="PRQ39836.1"/>
    <property type="molecule type" value="Genomic_DNA"/>
</dbReference>
<sequence length="43" mass="5350">MEQFIRIVTFRYSFCKNMKKRYLCFYKEGFNSVSAFKLRRVTL</sequence>
<evidence type="ECO:0000313" key="1">
    <source>
        <dbReference type="EMBL" id="PRQ39836.1"/>
    </source>
</evidence>
<protein>
    <submittedName>
        <fullName evidence="1">Uncharacterized protein</fullName>
    </submittedName>
</protein>
<keyword evidence="2" id="KW-1185">Reference proteome</keyword>
<evidence type="ECO:0000313" key="2">
    <source>
        <dbReference type="Proteomes" id="UP000238479"/>
    </source>
</evidence>
<dbReference type="Proteomes" id="UP000238479">
    <property type="component" value="Chromosome 4"/>
</dbReference>
<proteinExistence type="predicted"/>
<gene>
    <name evidence="1" type="ORF">RchiOBHm_Chr4g0429591</name>
</gene>
<organism evidence="1 2">
    <name type="scientific">Rosa chinensis</name>
    <name type="common">China rose</name>
    <dbReference type="NCBI Taxonomy" id="74649"/>
    <lineage>
        <taxon>Eukaryota</taxon>
        <taxon>Viridiplantae</taxon>
        <taxon>Streptophyta</taxon>
        <taxon>Embryophyta</taxon>
        <taxon>Tracheophyta</taxon>
        <taxon>Spermatophyta</taxon>
        <taxon>Magnoliopsida</taxon>
        <taxon>eudicotyledons</taxon>
        <taxon>Gunneridae</taxon>
        <taxon>Pentapetalae</taxon>
        <taxon>rosids</taxon>
        <taxon>fabids</taxon>
        <taxon>Rosales</taxon>
        <taxon>Rosaceae</taxon>
        <taxon>Rosoideae</taxon>
        <taxon>Rosoideae incertae sedis</taxon>
        <taxon>Rosa</taxon>
    </lineage>
</organism>
<name>A0A2P6R0C0_ROSCH</name>
<comment type="caution">
    <text evidence="1">The sequence shown here is derived from an EMBL/GenBank/DDBJ whole genome shotgun (WGS) entry which is preliminary data.</text>
</comment>
<accession>A0A2P6R0C0</accession>